<dbReference type="Proteomes" id="UP001221898">
    <property type="component" value="Unassembled WGS sequence"/>
</dbReference>
<sequence length="105" mass="11418">MGRGVIMNVTSSPGQSPAGRRRGYGLILRWPVRAPLDPSDQGGLLGPQGQGELIKYSEKDSQKNLQRESVVLMTAGSHHRPRLPPRASACCGKALLKTNRIIMLM</sequence>
<proteinExistence type="predicted"/>
<organism evidence="2 3">
    <name type="scientific">Aldrovandia affinis</name>
    <dbReference type="NCBI Taxonomy" id="143900"/>
    <lineage>
        <taxon>Eukaryota</taxon>
        <taxon>Metazoa</taxon>
        <taxon>Chordata</taxon>
        <taxon>Craniata</taxon>
        <taxon>Vertebrata</taxon>
        <taxon>Euteleostomi</taxon>
        <taxon>Actinopterygii</taxon>
        <taxon>Neopterygii</taxon>
        <taxon>Teleostei</taxon>
        <taxon>Notacanthiformes</taxon>
        <taxon>Halosauridae</taxon>
        <taxon>Aldrovandia</taxon>
    </lineage>
</organism>
<evidence type="ECO:0000313" key="3">
    <source>
        <dbReference type="Proteomes" id="UP001221898"/>
    </source>
</evidence>
<protein>
    <submittedName>
        <fullName evidence="2">Uncharacterized protein</fullName>
    </submittedName>
</protein>
<reference evidence="2" key="1">
    <citation type="journal article" date="2023" name="Science">
        <title>Genome structures resolve the early diversification of teleost fishes.</title>
        <authorList>
            <person name="Parey E."/>
            <person name="Louis A."/>
            <person name="Montfort J."/>
            <person name="Bouchez O."/>
            <person name="Roques C."/>
            <person name="Iampietro C."/>
            <person name="Lluch J."/>
            <person name="Castinel A."/>
            <person name="Donnadieu C."/>
            <person name="Desvignes T."/>
            <person name="Floi Bucao C."/>
            <person name="Jouanno E."/>
            <person name="Wen M."/>
            <person name="Mejri S."/>
            <person name="Dirks R."/>
            <person name="Jansen H."/>
            <person name="Henkel C."/>
            <person name="Chen W.J."/>
            <person name="Zahm M."/>
            <person name="Cabau C."/>
            <person name="Klopp C."/>
            <person name="Thompson A.W."/>
            <person name="Robinson-Rechavi M."/>
            <person name="Braasch I."/>
            <person name="Lecointre G."/>
            <person name="Bobe J."/>
            <person name="Postlethwait J.H."/>
            <person name="Berthelot C."/>
            <person name="Roest Crollius H."/>
            <person name="Guiguen Y."/>
        </authorList>
    </citation>
    <scope>NUCLEOTIDE SEQUENCE</scope>
    <source>
        <strain evidence="2">NC1722</strain>
    </source>
</reference>
<accession>A0AAD7T388</accession>
<dbReference type="AlphaFoldDB" id="A0AAD7T388"/>
<feature type="region of interest" description="Disordered" evidence="1">
    <location>
        <begin position="1"/>
        <end position="20"/>
    </location>
</feature>
<name>A0AAD7T388_9TELE</name>
<evidence type="ECO:0000256" key="1">
    <source>
        <dbReference type="SAM" id="MobiDB-lite"/>
    </source>
</evidence>
<comment type="caution">
    <text evidence="2">The sequence shown here is derived from an EMBL/GenBank/DDBJ whole genome shotgun (WGS) entry which is preliminary data.</text>
</comment>
<evidence type="ECO:0000313" key="2">
    <source>
        <dbReference type="EMBL" id="KAJ8413395.1"/>
    </source>
</evidence>
<gene>
    <name evidence="2" type="ORF">AAFF_G00093910</name>
</gene>
<keyword evidence="3" id="KW-1185">Reference proteome</keyword>
<dbReference type="EMBL" id="JAINUG010000016">
    <property type="protein sequence ID" value="KAJ8413395.1"/>
    <property type="molecule type" value="Genomic_DNA"/>
</dbReference>